<dbReference type="EMBL" id="CP029550">
    <property type="protein sequence ID" value="AWN40731.1"/>
    <property type="molecule type" value="Genomic_DNA"/>
</dbReference>
<organism evidence="3 4">
    <name type="scientific">Methylobacterium durans</name>
    <dbReference type="NCBI Taxonomy" id="2202825"/>
    <lineage>
        <taxon>Bacteria</taxon>
        <taxon>Pseudomonadati</taxon>
        <taxon>Pseudomonadota</taxon>
        <taxon>Alphaproteobacteria</taxon>
        <taxon>Hyphomicrobiales</taxon>
        <taxon>Methylobacteriaceae</taxon>
        <taxon>Methylobacterium</taxon>
    </lineage>
</organism>
<sequence length="163" mass="18255">MLKSPSLLIFVAAMASAPSAQALDLDEMRVRTASFATDYLRIWSSGNTAPITRVPDMYARTVTFYGRRYTQDQLIAEKRRAIQRWPSRRYVHRPGTMQVTCNLPAQRCVTRSTIDFEVSSYPRHAAKRGSARFDLGISFADRGPRIVHEGGGSSNTRRSGRGA</sequence>
<dbReference type="KEGG" id="mets:DK389_09590"/>
<gene>
    <name evidence="3" type="ORF">DK389_09590</name>
</gene>
<feature type="chain" id="PRO_5015835958" evidence="2">
    <location>
        <begin position="23"/>
        <end position="163"/>
    </location>
</feature>
<evidence type="ECO:0000256" key="1">
    <source>
        <dbReference type="SAM" id="MobiDB-lite"/>
    </source>
</evidence>
<dbReference type="Proteomes" id="UP000245926">
    <property type="component" value="Chromosome"/>
</dbReference>
<proteinExistence type="predicted"/>
<evidence type="ECO:0000313" key="4">
    <source>
        <dbReference type="Proteomes" id="UP000245926"/>
    </source>
</evidence>
<dbReference type="AlphaFoldDB" id="A0A2U8W529"/>
<reference evidence="4" key="1">
    <citation type="submission" date="2018-05" db="EMBL/GenBank/DDBJ databases">
        <title>Complete Genome Sequence of Methylobacterium sp. 17SD2-17.</title>
        <authorList>
            <person name="Srinivasan S."/>
        </authorList>
    </citation>
    <scope>NUCLEOTIDE SEQUENCE [LARGE SCALE GENOMIC DNA]</scope>
    <source>
        <strain evidence="4">17SD2-17</strain>
    </source>
</reference>
<protein>
    <submittedName>
        <fullName evidence="3">Uncharacterized protein</fullName>
    </submittedName>
</protein>
<evidence type="ECO:0000256" key="2">
    <source>
        <dbReference type="SAM" id="SignalP"/>
    </source>
</evidence>
<feature type="signal peptide" evidence="2">
    <location>
        <begin position="1"/>
        <end position="22"/>
    </location>
</feature>
<dbReference type="RefSeq" id="WP_109889132.1">
    <property type="nucleotide sequence ID" value="NZ_CP029550.1"/>
</dbReference>
<accession>A0A2U8W529</accession>
<dbReference type="OrthoDB" id="1522627at2"/>
<keyword evidence="4" id="KW-1185">Reference proteome</keyword>
<feature type="region of interest" description="Disordered" evidence="1">
    <location>
        <begin position="144"/>
        <end position="163"/>
    </location>
</feature>
<keyword evidence="2" id="KW-0732">Signal</keyword>
<evidence type="ECO:0000313" key="3">
    <source>
        <dbReference type="EMBL" id="AWN40731.1"/>
    </source>
</evidence>
<name>A0A2U8W529_9HYPH</name>